<dbReference type="Pfam" id="PF00860">
    <property type="entry name" value="Xan_ur_permease"/>
    <property type="match status" value="1"/>
</dbReference>
<dbReference type="EMBL" id="SDOZ01000005">
    <property type="protein sequence ID" value="RXZ57944.1"/>
    <property type="molecule type" value="Genomic_DNA"/>
</dbReference>
<keyword evidence="3" id="KW-0813">Transport</keyword>
<dbReference type="RefSeq" id="WP_129227386.1">
    <property type="nucleotide sequence ID" value="NZ_SDOZ01000005.1"/>
</dbReference>
<dbReference type="OrthoDB" id="9779092at2"/>
<sequence length="486" mass="51229">MKLIYGIEAKPPIGKSLLFAFQQMIAIMAATLLVPMLMSGMKTHDGASLVFDPAAALFGAGIGTIVYLLFTKRKSPVFLGSSFTFLGAYEAVIGQNYGYWGVIIGICFAGLVYVAIALIVKAVGSGWVNKLLPAVIIGPIVALIGLSLSGTATSWVSTNGGTTYNLLSILCGLVTFLVIVLASVKGGKTMKLIPFIIGIGAGYLLALIFTVIGKIANVEYMQLLNFQPFIDTFGDFRFTSIFDYPKFTFLKAIQSGGEYPIDGVAVANIALIFIPIGIVELAQHIADHKNLSSIVDRDLITNPGLDKTLLGDGIGSIVGGFFGGAANTTYGESIGCVAITKNASIVTILYAAIGCVLLSFFTPFVTVINSIPKCVMGGACIALYGFIAVSGLQMLKQVDLNDSKNLFVVSAILVIGIGGLTLDFGFNKLTGGPLFQITALATALIVGLLTNLLVHIGNHNDQNPSGDLLSESIGDEEMLSEFEEQE</sequence>
<comment type="caution">
    <text evidence="8">The sequence shown here is derived from an EMBL/GenBank/DDBJ whole genome shotgun (WGS) entry which is preliminary data.</text>
</comment>
<evidence type="ECO:0000256" key="7">
    <source>
        <dbReference type="SAM" id="Phobius"/>
    </source>
</evidence>
<dbReference type="InterPro" id="IPR006043">
    <property type="entry name" value="NCS2"/>
</dbReference>
<evidence type="ECO:0000256" key="3">
    <source>
        <dbReference type="ARBA" id="ARBA00022448"/>
    </source>
</evidence>
<evidence type="ECO:0000256" key="1">
    <source>
        <dbReference type="ARBA" id="ARBA00004141"/>
    </source>
</evidence>
<feature type="transmembrane region" description="Helical" evidence="7">
    <location>
        <begin position="16"/>
        <end position="38"/>
    </location>
</feature>
<accession>A0A4Q2K7P3</accession>
<organism evidence="8 9">
    <name type="scientific">Candidatus Borkfalkia ceftriaxoniphila</name>
    <dbReference type="NCBI Taxonomy" id="2508949"/>
    <lineage>
        <taxon>Bacteria</taxon>
        <taxon>Bacillati</taxon>
        <taxon>Bacillota</taxon>
        <taxon>Clostridia</taxon>
        <taxon>Christensenellales</taxon>
        <taxon>Christensenellaceae</taxon>
        <taxon>Candidatus Borkfalkia</taxon>
    </lineage>
</organism>
<feature type="transmembrane region" description="Helical" evidence="7">
    <location>
        <begin position="164"/>
        <end position="184"/>
    </location>
</feature>
<keyword evidence="9" id="KW-1185">Reference proteome</keyword>
<comment type="similarity">
    <text evidence="2">Belongs to the nucleobase:cation symporter-2 (NCS2) (TC 2.A.40) family.</text>
</comment>
<evidence type="ECO:0000256" key="2">
    <source>
        <dbReference type="ARBA" id="ARBA00008821"/>
    </source>
</evidence>
<dbReference type="GO" id="GO:0005886">
    <property type="term" value="C:plasma membrane"/>
    <property type="evidence" value="ECO:0007669"/>
    <property type="project" value="TreeGrafter"/>
</dbReference>
<dbReference type="Proteomes" id="UP000291269">
    <property type="component" value="Unassembled WGS sequence"/>
</dbReference>
<keyword evidence="4 7" id="KW-0812">Transmembrane</keyword>
<comment type="subcellular location">
    <subcellularLocation>
        <location evidence="1">Membrane</location>
        <topology evidence="1">Multi-pass membrane protein</topology>
    </subcellularLocation>
</comment>
<evidence type="ECO:0000313" key="8">
    <source>
        <dbReference type="EMBL" id="RXZ57944.1"/>
    </source>
</evidence>
<dbReference type="PANTHER" id="PTHR42810:SF2">
    <property type="entry name" value="PURINE PERMEASE C1399.01C-RELATED"/>
    <property type="match status" value="1"/>
</dbReference>
<feature type="transmembrane region" description="Helical" evidence="7">
    <location>
        <begin position="375"/>
        <end position="394"/>
    </location>
</feature>
<keyword evidence="5 7" id="KW-1133">Transmembrane helix</keyword>
<evidence type="ECO:0000256" key="5">
    <source>
        <dbReference type="ARBA" id="ARBA00022989"/>
    </source>
</evidence>
<dbReference type="AlphaFoldDB" id="A0A4Q2K7P3"/>
<gene>
    <name evidence="8" type="ORF">ESZ91_11380</name>
</gene>
<feature type="transmembrane region" description="Helical" evidence="7">
    <location>
        <begin position="196"/>
        <end position="216"/>
    </location>
</feature>
<name>A0A4Q2K7P3_9FIRM</name>
<feature type="transmembrane region" description="Helical" evidence="7">
    <location>
        <begin position="131"/>
        <end position="152"/>
    </location>
</feature>
<evidence type="ECO:0000256" key="4">
    <source>
        <dbReference type="ARBA" id="ARBA00022692"/>
    </source>
</evidence>
<evidence type="ECO:0000313" key="9">
    <source>
        <dbReference type="Proteomes" id="UP000291269"/>
    </source>
</evidence>
<keyword evidence="6 7" id="KW-0472">Membrane</keyword>
<feature type="transmembrane region" description="Helical" evidence="7">
    <location>
        <begin position="406"/>
        <end position="422"/>
    </location>
</feature>
<feature type="transmembrane region" description="Helical" evidence="7">
    <location>
        <begin position="434"/>
        <end position="454"/>
    </location>
</feature>
<protein>
    <submittedName>
        <fullName evidence="8">Uracil-xanthine permease</fullName>
    </submittedName>
</protein>
<reference evidence="8 9" key="1">
    <citation type="journal article" date="2019" name="Gut">
        <title>Antibiotics-induced monodominance of a novel gut bacterial order.</title>
        <authorList>
            <person name="Hildebrand F."/>
            <person name="Moitinho-Silva L."/>
            <person name="Blasche S."/>
            <person name="Jahn M.T."/>
            <person name="Gossmann T.I."/>
            <person name="Heuerta-Cepas J."/>
            <person name="Hercog R."/>
            <person name="Luetge M."/>
            <person name="Bahram M."/>
            <person name="Pryszlak A."/>
            <person name="Alves R.J."/>
            <person name="Waszak S.M."/>
            <person name="Zhu A."/>
            <person name="Ye L."/>
            <person name="Costea P.I."/>
            <person name="Aalvink S."/>
            <person name="Belzer C."/>
            <person name="Forslund S.K."/>
            <person name="Sunagawa S."/>
            <person name="Hentschel U."/>
            <person name="Merten C."/>
            <person name="Patil K.R."/>
            <person name="Benes V."/>
            <person name="Bork P."/>
        </authorList>
    </citation>
    <scope>NUCLEOTIDE SEQUENCE [LARGE SCALE GENOMIC DNA]</scope>
    <source>
        <strain evidence="8 9">HDS1380</strain>
    </source>
</reference>
<feature type="transmembrane region" description="Helical" evidence="7">
    <location>
        <begin position="348"/>
        <end position="369"/>
    </location>
</feature>
<proteinExistence type="inferred from homology"/>
<feature type="transmembrane region" description="Helical" evidence="7">
    <location>
        <begin position="264"/>
        <end position="282"/>
    </location>
</feature>
<feature type="transmembrane region" description="Helical" evidence="7">
    <location>
        <begin position="50"/>
        <end position="70"/>
    </location>
</feature>
<dbReference type="PANTHER" id="PTHR42810">
    <property type="entry name" value="PURINE PERMEASE C1399.01C-RELATED"/>
    <property type="match status" value="1"/>
</dbReference>
<feature type="transmembrane region" description="Helical" evidence="7">
    <location>
        <begin position="99"/>
        <end position="119"/>
    </location>
</feature>
<evidence type="ECO:0000256" key="6">
    <source>
        <dbReference type="ARBA" id="ARBA00023136"/>
    </source>
</evidence>
<dbReference type="GO" id="GO:0042907">
    <property type="term" value="F:xanthine transmembrane transporter activity"/>
    <property type="evidence" value="ECO:0007669"/>
    <property type="project" value="TreeGrafter"/>
</dbReference>